<reference evidence="3" key="1">
    <citation type="journal article" date="2019" name="Int. J. Syst. Evol. Microbiol.">
        <title>The Global Catalogue of Microorganisms (GCM) 10K type strain sequencing project: providing services to taxonomists for standard genome sequencing and annotation.</title>
        <authorList>
            <consortium name="The Broad Institute Genomics Platform"/>
            <consortium name="The Broad Institute Genome Sequencing Center for Infectious Disease"/>
            <person name="Wu L."/>
            <person name="Ma J."/>
        </authorList>
    </citation>
    <scope>NUCLEOTIDE SEQUENCE [LARGE SCALE GENOMIC DNA]</scope>
    <source>
        <strain evidence="3">KCTC 52232</strain>
    </source>
</reference>
<organism evidence="2 3">
    <name type="scientific">Mucilaginibacter antarcticus</name>
    <dbReference type="NCBI Taxonomy" id="1855725"/>
    <lineage>
        <taxon>Bacteria</taxon>
        <taxon>Pseudomonadati</taxon>
        <taxon>Bacteroidota</taxon>
        <taxon>Sphingobacteriia</taxon>
        <taxon>Sphingobacteriales</taxon>
        <taxon>Sphingobacteriaceae</taxon>
        <taxon>Mucilaginibacter</taxon>
    </lineage>
</organism>
<dbReference type="RefSeq" id="WP_377129021.1">
    <property type="nucleotide sequence ID" value="NZ_JBHUHN010000001.1"/>
</dbReference>
<keyword evidence="3" id="KW-1185">Reference proteome</keyword>
<evidence type="ECO:0000259" key="1">
    <source>
        <dbReference type="Pfam" id="PF02469"/>
    </source>
</evidence>
<evidence type="ECO:0000313" key="3">
    <source>
        <dbReference type="Proteomes" id="UP001597601"/>
    </source>
</evidence>
<protein>
    <submittedName>
        <fullName evidence="2">Fasciclin domain-containing protein</fullName>
    </submittedName>
</protein>
<sequence>MKRSNLLGRYIATMAVVALVSQTSCKKEKGFYDQTVTTPSVSLNTYQYLKSKTGVYDSLLLLVDKMGIAKTLTDSNITLFAPQNSSFQIAIANLNIVRRAAGQPAIYLSQLAAGDKLVIGSKQKAKAKQDSIMLDTIVSRYIIRKQYLAADFAIGDGLFINAVRGGFPMHGQRVYADAQGYQNGGSEIIEFANTKRSLFVDRWQKTTTTSVNIKTKNGVVHLLKPDHTFGFEEFVSRMTFVPPPPSVFNVKTDLFYVKFPSDLNYVDGGVSPGETLIRLFDGSVLTKFISKASVQKSLYPTIYWKPRDINGNNIEKLSNSYTITTANDSKGNRGRDPRAFAIDGTKDDPESATAVWVQLDIRQDQDWTTNYQLKTFDFPNTQYYKGYRLRILQTGTGSTLDDLFQISEWTMNYREQL</sequence>
<gene>
    <name evidence="2" type="ORF">ACFSYC_14355</name>
</gene>
<accession>A0ABW5XS39</accession>
<comment type="caution">
    <text evidence="2">The sequence shown here is derived from an EMBL/GenBank/DDBJ whole genome shotgun (WGS) entry which is preliminary data.</text>
</comment>
<dbReference type="Pfam" id="PF02469">
    <property type="entry name" value="Fasciclin"/>
    <property type="match status" value="1"/>
</dbReference>
<dbReference type="Proteomes" id="UP001597601">
    <property type="component" value="Unassembled WGS sequence"/>
</dbReference>
<dbReference type="EMBL" id="JBHUON010000018">
    <property type="protein sequence ID" value="MFD2865879.1"/>
    <property type="molecule type" value="Genomic_DNA"/>
</dbReference>
<name>A0ABW5XS39_9SPHI</name>
<evidence type="ECO:0000313" key="2">
    <source>
        <dbReference type="EMBL" id="MFD2865879.1"/>
    </source>
</evidence>
<dbReference type="SUPFAM" id="SSF82153">
    <property type="entry name" value="FAS1 domain"/>
    <property type="match status" value="1"/>
</dbReference>
<dbReference type="Gene3D" id="2.30.180.10">
    <property type="entry name" value="FAS1 domain"/>
    <property type="match status" value="1"/>
</dbReference>
<dbReference type="InterPro" id="IPR036378">
    <property type="entry name" value="FAS1_dom_sf"/>
</dbReference>
<proteinExistence type="predicted"/>
<feature type="domain" description="FAS1" evidence="1">
    <location>
        <begin position="58"/>
        <end position="222"/>
    </location>
</feature>
<dbReference type="InterPro" id="IPR000782">
    <property type="entry name" value="FAS1_domain"/>
</dbReference>